<dbReference type="SUPFAM" id="SSF52540">
    <property type="entry name" value="P-loop containing nucleoside triphosphate hydrolases"/>
    <property type="match status" value="1"/>
</dbReference>
<dbReference type="SMART" id="SM01142">
    <property type="entry name" value="DSHCT"/>
    <property type="match status" value="1"/>
</dbReference>
<dbReference type="PANTHER" id="PTHR12131:SF1">
    <property type="entry name" value="ATP-DEPENDENT RNA HELICASE SUPV3L1, MITOCHONDRIAL-RELATED"/>
    <property type="match status" value="1"/>
</dbReference>
<evidence type="ECO:0008006" key="8">
    <source>
        <dbReference type="Google" id="ProtNLM"/>
    </source>
</evidence>
<dbReference type="GO" id="GO:0003676">
    <property type="term" value="F:nucleic acid binding"/>
    <property type="evidence" value="ECO:0007669"/>
    <property type="project" value="InterPro"/>
</dbReference>
<dbReference type="Gene3D" id="3.40.50.300">
    <property type="entry name" value="P-loop containing nucleotide triphosphate hydrolases"/>
    <property type="match status" value="2"/>
</dbReference>
<dbReference type="InterPro" id="IPR001650">
    <property type="entry name" value="Helicase_C-like"/>
</dbReference>
<keyword evidence="3" id="KW-0347">Helicase</keyword>
<protein>
    <recommendedName>
        <fullName evidence="8">Helicase</fullName>
    </recommendedName>
</protein>
<dbReference type="InterPro" id="IPR050699">
    <property type="entry name" value="RNA-DNA_Helicase"/>
</dbReference>
<dbReference type="Pfam" id="PF08148">
    <property type="entry name" value="DSHCT"/>
    <property type="match status" value="1"/>
</dbReference>
<dbReference type="Pfam" id="PF00271">
    <property type="entry name" value="Helicase_C"/>
    <property type="match status" value="1"/>
</dbReference>
<dbReference type="GO" id="GO:0004386">
    <property type="term" value="F:helicase activity"/>
    <property type="evidence" value="ECO:0007669"/>
    <property type="project" value="UniProtKB-KW"/>
</dbReference>
<dbReference type="PANTHER" id="PTHR12131">
    <property type="entry name" value="ATP-DEPENDENT RNA AND DNA HELICASE"/>
    <property type="match status" value="1"/>
</dbReference>
<feature type="domain" description="Helicase ATP-binding" evidence="5">
    <location>
        <begin position="31"/>
        <end position="199"/>
    </location>
</feature>
<dbReference type="Pfam" id="PF00270">
    <property type="entry name" value="DEAD"/>
    <property type="match status" value="1"/>
</dbReference>
<evidence type="ECO:0000259" key="5">
    <source>
        <dbReference type="PROSITE" id="PS51192"/>
    </source>
</evidence>
<evidence type="ECO:0000256" key="1">
    <source>
        <dbReference type="ARBA" id="ARBA00022741"/>
    </source>
</evidence>
<evidence type="ECO:0000256" key="4">
    <source>
        <dbReference type="ARBA" id="ARBA00022840"/>
    </source>
</evidence>
<keyword evidence="2" id="KW-0378">Hydrolase</keyword>
<dbReference type="CDD" id="cd18795">
    <property type="entry name" value="SF2_C_Ski2"/>
    <property type="match status" value="1"/>
</dbReference>
<keyword evidence="1" id="KW-0547">Nucleotide-binding</keyword>
<dbReference type="Gene3D" id="1.10.3380.30">
    <property type="match status" value="1"/>
</dbReference>
<dbReference type="InterPro" id="IPR011545">
    <property type="entry name" value="DEAD/DEAH_box_helicase_dom"/>
</dbReference>
<dbReference type="InterPro" id="IPR027417">
    <property type="entry name" value="P-loop_NTPase"/>
</dbReference>
<dbReference type="InterPro" id="IPR012961">
    <property type="entry name" value="Ski2/MTR4_C"/>
</dbReference>
<dbReference type="SMART" id="SM00490">
    <property type="entry name" value="HELICc"/>
    <property type="match status" value="1"/>
</dbReference>
<dbReference type="SMART" id="SM00487">
    <property type="entry name" value="DEXDc"/>
    <property type="match status" value="1"/>
</dbReference>
<dbReference type="GO" id="GO:0016787">
    <property type="term" value="F:hydrolase activity"/>
    <property type="evidence" value="ECO:0007669"/>
    <property type="project" value="UniProtKB-KW"/>
</dbReference>
<evidence type="ECO:0000256" key="2">
    <source>
        <dbReference type="ARBA" id="ARBA00022801"/>
    </source>
</evidence>
<accession>A0A6C0K905</accession>
<dbReference type="GO" id="GO:0005524">
    <property type="term" value="F:ATP binding"/>
    <property type="evidence" value="ECO:0007669"/>
    <property type="project" value="UniProtKB-KW"/>
</dbReference>
<evidence type="ECO:0000313" key="7">
    <source>
        <dbReference type="EMBL" id="QHU13167.1"/>
    </source>
</evidence>
<evidence type="ECO:0000256" key="3">
    <source>
        <dbReference type="ARBA" id="ARBA00022806"/>
    </source>
</evidence>
<feature type="domain" description="Helicase C-terminal" evidence="6">
    <location>
        <begin position="309"/>
        <end position="472"/>
    </location>
</feature>
<dbReference type="AlphaFoldDB" id="A0A6C0K905"/>
<dbReference type="PROSITE" id="PS51194">
    <property type="entry name" value="HELICASE_CTER"/>
    <property type="match status" value="1"/>
</dbReference>
<sequence length="783" mass="89507">MLRIADTTSQQAPEVETNYTFPLDPFQKYAVAAIQARENVLVTAKTGSGKTLVGEYQIEYSLKRGGRVFYTTPIKSLSNQKFNDLKQLYPNKVGIMTGDIKFIPQAEVVVMTTEILRNLLFKIGSSTEGVGSTASLSLDGVDAVVFDEVHYFNDPARGKVWEECLILLPPTIRLVLLSATIDSPAVFAQWIGEMKQVPIHLISTQYRVVPLEHRVVAGDKLLMDEKDKFHKESYADYLRHLKGIEDAARKHSDAVKARVAGDPVAAREIRSTGFLHQMNEMIDDLNAKEKLPAMFFVFSRKNCEVYASKVSSTLIDTSEGAAIKNIVRFHLHRYPELEMLPQYHTLMDLLMKGVAFHHSGMLPLLKEIVEMLFSRGLIKLLFATETFAVGINMPTKTVIFTSYRKYDDGADGLRMLRTDEYIQMAGRAGRRGKDTRGFVYYLPDRKPETVEDVQRMMTGKQQSLESRMDFHYDFLLKCLQSGTTGWLGLVKKSYWYVQRQAETEGRQAELLELQKKYVDLDVGEFELRDTYETQIRITQNAERKKAQAFLDSWKNKHMGPKWEKGWLEFKEFKKNRAAIALLEEKVEAFKTIQVPFLANLQRLGYADGETLTEMGVLASEINEGNPLVMSKLFMEGVNLPRAELVALLSCFVEGEKTEDPITVDCLRVPETLQDALKRVHKIAADLYAHENPKSQPEYWTVHNYWPEIVYRWMHEEEMAILCSFYEVYEGNFMKAILKTANIVDEWITLATITKNLGVLETLREIRVDLVRGLVVPDSLYLRL</sequence>
<reference evidence="7" key="1">
    <citation type="journal article" date="2020" name="Nature">
        <title>Giant virus diversity and host interactions through global metagenomics.</title>
        <authorList>
            <person name="Schulz F."/>
            <person name="Roux S."/>
            <person name="Paez-Espino D."/>
            <person name="Jungbluth S."/>
            <person name="Walsh D.A."/>
            <person name="Denef V.J."/>
            <person name="McMahon K.D."/>
            <person name="Konstantinidis K.T."/>
            <person name="Eloe-Fadrosh E.A."/>
            <person name="Kyrpides N.C."/>
            <person name="Woyke T."/>
        </authorList>
    </citation>
    <scope>NUCLEOTIDE SEQUENCE</scope>
    <source>
        <strain evidence="7">GVMAG-S-1101178-127</strain>
    </source>
</reference>
<dbReference type="EMBL" id="MN740814">
    <property type="protein sequence ID" value="QHU13167.1"/>
    <property type="molecule type" value="Genomic_DNA"/>
</dbReference>
<dbReference type="PROSITE" id="PS51192">
    <property type="entry name" value="HELICASE_ATP_BIND_1"/>
    <property type="match status" value="1"/>
</dbReference>
<organism evidence="7">
    <name type="scientific">viral metagenome</name>
    <dbReference type="NCBI Taxonomy" id="1070528"/>
    <lineage>
        <taxon>unclassified sequences</taxon>
        <taxon>metagenomes</taxon>
        <taxon>organismal metagenomes</taxon>
    </lineage>
</organism>
<name>A0A6C0K905_9ZZZZ</name>
<dbReference type="GO" id="GO:0070478">
    <property type="term" value="P:nuclear-transcribed mRNA catabolic process, 3'-5' exonucleolytic nonsense-mediated decay"/>
    <property type="evidence" value="ECO:0007669"/>
    <property type="project" value="TreeGrafter"/>
</dbReference>
<dbReference type="InterPro" id="IPR014001">
    <property type="entry name" value="Helicase_ATP-bd"/>
</dbReference>
<dbReference type="GO" id="GO:0055087">
    <property type="term" value="C:Ski complex"/>
    <property type="evidence" value="ECO:0007669"/>
    <property type="project" value="TreeGrafter"/>
</dbReference>
<evidence type="ECO:0000259" key="6">
    <source>
        <dbReference type="PROSITE" id="PS51194"/>
    </source>
</evidence>
<keyword evidence="4" id="KW-0067">ATP-binding</keyword>
<proteinExistence type="predicted"/>